<feature type="transmembrane region" description="Helical" evidence="16">
    <location>
        <begin position="319"/>
        <end position="341"/>
    </location>
</feature>
<evidence type="ECO:0000256" key="15">
    <source>
        <dbReference type="ARBA" id="ARBA00048483"/>
    </source>
</evidence>
<dbReference type="InterPro" id="IPR017927">
    <property type="entry name" value="FAD-bd_FR_type"/>
</dbReference>
<accession>A0A1E4RJG3</accession>
<dbReference type="PANTHER" id="PTHR32361">
    <property type="entry name" value="FERRIC/CUPRIC REDUCTASE TRANSMEMBRANE COMPONENT"/>
    <property type="match status" value="1"/>
</dbReference>
<dbReference type="EMBL" id="KV454540">
    <property type="protein sequence ID" value="ODV67409.1"/>
    <property type="molecule type" value="Genomic_DNA"/>
</dbReference>
<feature type="transmembrane region" description="Helical" evidence="16">
    <location>
        <begin position="406"/>
        <end position="424"/>
    </location>
</feature>
<dbReference type="Pfam" id="PF08030">
    <property type="entry name" value="NAD_binding_6"/>
    <property type="match status" value="1"/>
</dbReference>
<dbReference type="Pfam" id="PF01794">
    <property type="entry name" value="Ferric_reduct"/>
    <property type="match status" value="1"/>
</dbReference>
<keyword evidence="14" id="KW-0325">Glycoprotein</keyword>
<dbReference type="SUPFAM" id="SSF63380">
    <property type="entry name" value="Riboflavin synthase domain-like"/>
    <property type="match status" value="1"/>
</dbReference>
<keyword evidence="12" id="KW-0406">Ion transport</keyword>
<dbReference type="OrthoDB" id="167398at2759"/>
<feature type="transmembrane region" description="Helical" evidence="16">
    <location>
        <begin position="353"/>
        <end position="375"/>
    </location>
</feature>
<dbReference type="RefSeq" id="XP_020076476.1">
    <property type="nucleotide sequence ID" value="XM_020220979.1"/>
</dbReference>
<evidence type="ECO:0000256" key="6">
    <source>
        <dbReference type="ARBA" id="ARBA00022630"/>
    </source>
</evidence>
<dbReference type="InterPro" id="IPR013130">
    <property type="entry name" value="Fe3_Rdtase_TM_dom"/>
</dbReference>
<dbReference type="GO" id="GO:0006826">
    <property type="term" value="P:iron ion transport"/>
    <property type="evidence" value="ECO:0007669"/>
    <property type="project" value="TreeGrafter"/>
</dbReference>
<dbReference type="InterPro" id="IPR051410">
    <property type="entry name" value="Ferric/Cupric_Reductase"/>
</dbReference>
<feature type="transmembrane region" description="Helical" evidence="16">
    <location>
        <begin position="163"/>
        <end position="183"/>
    </location>
</feature>
<keyword evidence="20" id="KW-1185">Reference proteome</keyword>
<dbReference type="SFLD" id="SFLDG01168">
    <property type="entry name" value="Ferric_reductase_subgroup_(FRE"/>
    <property type="match status" value="1"/>
</dbReference>
<evidence type="ECO:0000313" key="20">
    <source>
        <dbReference type="Proteomes" id="UP000095085"/>
    </source>
</evidence>
<evidence type="ECO:0000256" key="10">
    <source>
        <dbReference type="ARBA" id="ARBA00022989"/>
    </source>
</evidence>
<dbReference type="CDD" id="cd06186">
    <property type="entry name" value="NOX_Duox_like_FAD_NADP"/>
    <property type="match status" value="1"/>
</dbReference>
<evidence type="ECO:0000256" key="11">
    <source>
        <dbReference type="ARBA" id="ARBA00023002"/>
    </source>
</evidence>
<dbReference type="STRING" id="984485.A0A1E4RJG3"/>
<dbReference type="PROSITE" id="PS51384">
    <property type="entry name" value="FAD_FR"/>
    <property type="match status" value="1"/>
</dbReference>
<protein>
    <recommendedName>
        <fullName evidence="3">ferric-chelate reductase (NADPH)</fullName>
        <ecNumber evidence="3">1.16.1.9</ecNumber>
    </recommendedName>
</protein>
<dbReference type="GO" id="GO:0015677">
    <property type="term" value="P:copper ion import"/>
    <property type="evidence" value="ECO:0007669"/>
    <property type="project" value="TreeGrafter"/>
</dbReference>
<evidence type="ECO:0000256" key="13">
    <source>
        <dbReference type="ARBA" id="ARBA00023136"/>
    </source>
</evidence>
<evidence type="ECO:0000256" key="7">
    <source>
        <dbReference type="ARBA" id="ARBA00022692"/>
    </source>
</evidence>
<dbReference type="GO" id="GO:0006879">
    <property type="term" value="P:intracellular iron ion homeostasis"/>
    <property type="evidence" value="ECO:0007669"/>
    <property type="project" value="TreeGrafter"/>
</dbReference>
<keyword evidence="10 16" id="KW-1133">Transmembrane helix</keyword>
<feature type="chain" id="PRO_5009162313" description="ferric-chelate reductase (NADPH)" evidence="17">
    <location>
        <begin position="22"/>
        <end position="756"/>
    </location>
</feature>
<keyword evidence="17" id="KW-0732">Signal</keyword>
<dbReference type="InterPro" id="IPR013121">
    <property type="entry name" value="Fe_red_NAD-bd_6"/>
</dbReference>
<evidence type="ECO:0000256" key="17">
    <source>
        <dbReference type="SAM" id="SignalP"/>
    </source>
</evidence>
<feature type="domain" description="FAD-binding FR-type" evidence="18">
    <location>
        <begin position="429"/>
        <end position="535"/>
    </location>
</feature>
<feature type="transmembrane region" description="Helical" evidence="16">
    <location>
        <begin position="382"/>
        <end position="400"/>
    </location>
</feature>
<dbReference type="PANTHER" id="PTHR32361:SF9">
    <property type="entry name" value="FERRIC REDUCTASE TRANSMEMBRANE COMPONENT 3-RELATED"/>
    <property type="match status" value="1"/>
</dbReference>
<evidence type="ECO:0000256" key="2">
    <source>
        <dbReference type="ARBA" id="ARBA00006278"/>
    </source>
</evidence>
<keyword evidence="11" id="KW-0560">Oxidoreductase</keyword>
<name>A0A1E4RJG3_9ASCO</name>
<keyword evidence="6" id="KW-0285">Flavoprotein</keyword>
<keyword evidence="8" id="KW-0274">FAD</keyword>
<keyword evidence="4" id="KW-0813">Transport</keyword>
<evidence type="ECO:0000256" key="3">
    <source>
        <dbReference type="ARBA" id="ARBA00012668"/>
    </source>
</evidence>
<evidence type="ECO:0000256" key="4">
    <source>
        <dbReference type="ARBA" id="ARBA00022448"/>
    </source>
</evidence>
<evidence type="ECO:0000256" key="8">
    <source>
        <dbReference type="ARBA" id="ARBA00022827"/>
    </source>
</evidence>
<keyword evidence="13 16" id="KW-0472">Membrane</keyword>
<sequence>MIGFRWILLFLCIFGNPLVHAKKGAPYEKYGSSKSAIYACNLYISSVGIFCEPSTDYYATYACICQNDNARATFAGCLNVKNQITKDVVDDINKMGATYNLSCTVQDYKDSLQNYTKYAKLPSEIENYNISVPVNVPIKLNDSTTALYFRAYDQFLGNYDNSLYYGLALTEYFALVFVLAIIANWSKVLFPKIVGKFTGPISNTYRKYISLPAFIRRKKTQEQVFFKVFDFLVPSRLESLILFGFLALTIAVSGANIKYIENDPVFATKGQAIARYIADRTGITATLNMPLLILFAGRNNFLQWLTRWDFATFICYHRWVARVIFLLVVVHASCFTHLYLLRGYYAAEMKETFLVWGTIATVAGGIIMVQGMLFLRRAWYEIFLLVHIIMAALFIGGAWIHVEELGYVWIVYSVVAVWCFDRAVRVGRLFWFGFPKSEVILLADETLKVIVPKPKYWKSVPGGHAFIHFLRPSCFWQSHPFTFTDSKVRGDNIVLYCKVKGGVTHGLYQYLSTHPGKTTKIRVALEGPYGEATPAKSYDTANFVAGGNGIPGIYSEVVDLARRSRENSKQHLKLTWIVREYKSLYWFYEELIALKDTKIETTIYVTKPNLFNCIEEFNYRLPIITNEPRSSDAEINEIKDEERKELGLEFKTTDIKYNEEKKHFGSSDDESEDQADLQIRVVNQIKAELSHIQFKEGRPDMEELVKQEVEESNGSVAFVTCGHPVMVDDLRYSVVQNLDNPDGKRLDFFEQLQVWA</sequence>
<evidence type="ECO:0000256" key="12">
    <source>
        <dbReference type="ARBA" id="ARBA00023065"/>
    </source>
</evidence>
<comment type="catalytic activity">
    <reaction evidence="15">
        <text>2 a Fe(II)-siderophore + NADP(+) + H(+) = 2 a Fe(III)-siderophore + NADPH</text>
        <dbReference type="Rhea" id="RHEA:28795"/>
        <dbReference type="Rhea" id="RHEA-COMP:11342"/>
        <dbReference type="Rhea" id="RHEA-COMP:11344"/>
        <dbReference type="ChEBI" id="CHEBI:15378"/>
        <dbReference type="ChEBI" id="CHEBI:29033"/>
        <dbReference type="ChEBI" id="CHEBI:29034"/>
        <dbReference type="ChEBI" id="CHEBI:57783"/>
        <dbReference type="ChEBI" id="CHEBI:58349"/>
        <dbReference type="EC" id="1.16.1.9"/>
    </reaction>
</comment>
<feature type="transmembrane region" description="Helical" evidence="16">
    <location>
        <begin position="280"/>
        <end position="298"/>
    </location>
</feature>
<keyword evidence="7 16" id="KW-0812">Transmembrane</keyword>
<evidence type="ECO:0000256" key="16">
    <source>
        <dbReference type="SAM" id="Phobius"/>
    </source>
</evidence>
<dbReference type="EC" id="1.16.1.9" evidence="3"/>
<dbReference type="Pfam" id="PF08022">
    <property type="entry name" value="FAD_binding_8"/>
    <property type="match status" value="1"/>
</dbReference>
<comment type="similarity">
    <text evidence="2">Belongs to the ferric reductase (FRE) family.</text>
</comment>
<evidence type="ECO:0000256" key="9">
    <source>
        <dbReference type="ARBA" id="ARBA00022982"/>
    </source>
</evidence>
<reference evidence="20" key="1">
    <citation type="submission" date="2016-05" db="EMBL/GenBank/DDBJ databases">
        <title>Comparative genomics of biotechnologically important yeasts.</title>
        <authorList>
            <consortium name="DOE Joint Genome Institute"/>
            <person name="Riley R."/>
            <person name="Haridas S."/>
            <person name="Wolfe K.H."/>
            <person name="Lopes M.R."/>
            <person name="Hittinger C.T."/>
            <person name="Goker M."/>
            <person name="Salamov A."/>
            <person name="Wisecaver J."/>
            <person name="Long T.M."/>
            <person name="Aerts A.L."/>
            <person name="Barry K."/>
            <person name="Choi C."/>
            <person name="Clum A."/>
            <person name="Coughlan A.Y."/>
            <person name="Deshpande S."/>
            <person name="Douglass A.P."/>
            <person name="Hanson S.J."/>
            <person name="Klenk H.-P."/>
            <person name="Labutti K."/>
            <person name="Lapidus A."/>
            <person name="Lindquist E."/>
            <person name="Lipzen A."/>
            <person name="Meier-Kolthoff J.P."/>
            <person name="Ohm R.A."/>
            <person name="Otillar R.P."/>
            <person name="Pangilinan J."/>
            <person name="Peng Y."/>
            <person name="Rokas A."/>
            <person name="Rosa C.A."/>
            <person name="Scheuner C."/>
            <person name="Sibirny A.A."/>
            <person name="Slot J.C."/>
            <person name="Stielow J.B."/>
            <person name="Sun H."/>
            <person name="Kurtzman C.P."/>
            <person name="Blackwell M."/>
            <person name="Grigoriev I.V."/>
            <person name="Jeffries T.W."/>
        </authorList>
    </citation>
    <scope>NUCLEOTIDE SEQUENCE [LARGE SCALE GENOMIC DNA]</scope>
    <source>
        <strain evidence="20">NRRL Y-1933</strain>
    </source>
</reference>
<keyword evidence="9" id="KW-0249">Electron transport</keyword>
<evidence type="ECO:0000259" key="18">
    <source>
        <dbReference type="PROSITE" id="PS51384"/>
    </source>
</evidence>
<dbReference type="InterPro" id="IPR017938">
    <property type="entry name" value="Riboflavin_synthase-like_b-brl"/>
</dbReference>
<evidence type="ECO:0000256" key="14">
    <source>
        <dbReference type="ARBA" id="ARBA00023180"/>
    </source>
</evidence>
<gene>
    <name evidence="19" type="ORF">HYPBUDRAFT_152367</name>
</gene>
<dbReference type="AlphaFoldDB" id="A0A1E4RJG3"/>
<dbReference type="Proteomes" id="UP000095085">
    <property type="component" value="Unassembled WGS sequence"/>
</dbReference>
<evidence type="ECO:0000256" key="1">
    <source>
        <dbReference type="ARBA" id="ARBA00004651"/>
    </source>
</evidence>
<organism evidence="19 20">
    <name type="scientific">Hyphopichia burtonii NRRL Y-1933</name>
    <dbReference type="NCBI Taxonomy" id="984485"/>
    <lineage>
        <taxon>Eukaryota</taxon>
        <taxon>Fungi</taxon>
        <taxon>Dikarya</taxon>
        <taxon>Ascomycota</taxon>
        <taxon>Saccharomycotina</taxon>
        <taxon>Pichiomycetes</taxon>
        <taxon>Debaryomycetaceae</taxon>
        <taxon>Hyphopichia</taxon>
    </lineage>
</organism>
<dbReference type="GO" id="GO:0052851">
    <property type="term" value="F:ferric-chelate reductase (NADPH) activity"/>
    <property type="evidence" value="ECO:0007669"/>
    <property type="project" value="UniProtKB-EC"/>
</dbReference>
<dbReference type="Gene3D" id="3.40.50.80">
    <property type="entry name" value="Nucleotide-binding domain of ferredoxin-NADP reductase (FNR) module"/>
    <property type="match status" value="1"/>
</dbReference>
<keyword evidence="5" id="KW-1003">Cell membrane</keyword>
<dbReference type="GeneID" id="30995529"/>
<evidence type="ECO:0000313" key="19">
    <source>
        <dbReference type="EMBL" id="ODV67409.1"/>
    </source>
</evidence>
<dbReference type="InterPro" id="IPR039261">
    <property type="entry name" value="FNR_nucleotide-bd"/>
</dbReference>
<comment type="subcellular location">
    <subcellularLocation>
        <location evidence="1">Cell membrane</location>
        <topology evidence="1">Multi-pass membrane protein</topology>
    </subcellularLocation>
</comment>
<proteinExistence type="inferred from homology"/>
<dbReference type="InterPro" id="IPR013112">
    <property type="entry name" value="FAD-bd_8"/>
</dbReference>
<dbReference type="GO" id="GO:0005886">
    <property type="term" value="C:plasma membrane"/>
    <property type="evidence" value="ECO:0007669"/>
    <property type="project" value="UniProtKB-SubCell"/>
</dbReference>
<feature type="signal peptide" evidence="17">
    <location>
        <begin position="1"/>
        <end position="21"/>
    </location>
</feature>
<dbReference type="SUPFAM" id="SSF52343">
    <property type="entry name" value="Ferredoxin reductase-like, C-terminal NADP-linked domain"/>
    <property type="match status" value="1"/>
</dbReference>
<feature type="transmembrane region" description="Helical" evidence="16">
    <location>
        <begin position="240"/>
        <end position="260"/>
    </location>
</feature>
<dbReference type="SFLD" id="SFLDS00052">
    <property type="entry name" value="Ferric_Reductase_Domain"/>
    <property type="match status" value="1"/>
</dbReference>
<evidence type="ECO:0000256" key="5">
    <source>
        <dbReference type="ARBA" id="ARBA00022475"/>
    </source>
</evidence>